<proteinExistence type="predicted"/>
<protein>
    <submittedName>
        <fullName evidence="1">HEAD DECORATION PROTEIN</fullName>
    </submittedName>
</protein>
<accession>A0A8S5Q8P7</accession>
<name>A0A8S5Q8P7_9CAUD</name>
<dbReference type="EMBL" id="BK015605">
    <property type="protein sequence ID" value="DAE15424.1"/>
    <property type="molecule type" value="Genomic_DNA"/>
</dbReference>
<organism evidence="1">
    <name type="scientific">Siphoviridae sp. ctjOC2</name>
    <dbReference type="NCBI Taxonomy" id="2825632"/>
    <lineage>
        <taxon>Viruses</taxon>
        <taxon>Duplodnaviria</taxon>
        <taxon>Heunggongvirae</taxon>
        <taxon>Uroviricota</taxon>
        <taxon>Caudoviricetes</taxon>
    </lineage>
</organism>
<sequence length="127" mass="13673">MQLNPIREPLGVDNRKWLGSRHGVSNAQTVTIDGKKISAVVKDNVLPSGIPLKRGAGGKYEPVTAVGDTLAGFLLTSQSAKQKDVDIVAPMLDHGRIRVKYLPEGVFDITTLTTPNPLFILTPKEGD</sequence>
<evidence type="ECO:0000313" key="1">
    <source>
        <dbReference type="EMBL" id="DAE15424.1"/>
    </source>
</evidence>
<reference evidence="1" key="1">
    <citation type="journal article" date="2021" name="Proc. Natl. Acad. Sci. U.S.A.">
        <title>A Catalog of Tens of Thousands of Viruses from Human Metagenomes Reveals Hidden Associations with Chronic Diseases.</title>
        <authorList>
            <person name="Tisza M.J."/>
            <person name="Buck C.B."/>
        </authorList>
    </citation>
    <scope>NUCLEOTIDE SEQUENCE</scope>
    <source>
        <strain evidence="1">CtjOC2</strain>
    </source>
</reference>